<feature type="non-terminal residue" evidence="2">
    <location>
        <position position="598"/>
    </location>
</feature>
<evidence type="ECO:0000313" key="2">
    <source>
        <dbReference type="EMBL" id="CAH7687719.1"/>
    </source>
</evidence>
<feature type="signal peptide" evidence="1">
    <location>
        <begin position="1"/>
        <end position="18"/>
    </location>
</feature>
<gene>
    <name evidence="2" type="ORF">PPACK8108_LOCUS22549</name>
</gene>
<proteinExistence type="predicted"/>
<name>A0AAV0BM35_PHAPC</name>
<dbReference type="EMBL" id="CALTRL010005904">
    <property type="protein sequence ID" value="CAH7687719.1"/>
    <property type="molecule type" value="Genomic_DNA"/>
</dbReference>
<dbReference type="Proteomes" id="UP001153365">
    <property type="component" value="Unassembled WGS sequence"/>
</dbReference>
<evidence type="ECO:0000256" key="1">
    <source>
        <dbReference type="SAM" id="SignalP"/>
    </source>
</evidence>
<comment type="caution">
    <text evidence="2">The sequence shown here is derived from an EMBL/GenBank/DDBJ whole genome shotgun (WGS) entry which is preliminary data.</text>
</comment>
<sequence>MIFTKLSVVLCFVGAAESMNTDSKKFFVAQKEIGEMIETPIETPYLWDFFPSTSKSNDQTSAIDREIIPEYSADFSTKYRYPDPNTFPKQIAQEISTLESNGKHSGELVSRSARVGGNSRYFGEQDDLRFKTYENLVDGTKFQGFISGNNLMDDENQRFPSELMRPHQHDSLARFKKQRLYDFFPQSSSERMSQLSNTVNQRNEGSFLSDVNFNEGLTQYLNKYSYLRSGSELRAMNQQSMLAQSPTTHEVLNPSSRYITGTNPISHKPGANHKISPVKNIENEVGSSSRLKINCISDDSAPLFFGTSNLQKRKKIINDQPDQTNIAGSSLQKDTKIIEDTNISLNKNSAERRGENGKMEESNIEHINTGGLVDYKLNLYHFYCPSNFKSLGFVFSEEYRDLLSKPTFSYILIEKILGNDKKPLQKLDSICFSAKRFSHPSCNIRLKHVEDYSNEFKSQFDLNELMIFFEKDPRTAPFCEKSITIDDYIDTIFQKLNLGKKKKKKLFKIVESHKNIQTKTAKERIYRNFSFFCNLINSYTTKSKEPIILMKNNDNTNKRLFNEISTKFGLKRVDILGLGGKFILNILDNLKLKFDSKL</sequence>
<accession>A0AAV0BM35</accession>
<keyword evidence="3" id="KW-1185">Reference proteome</keyword>
<organism evidence="2 3">
    <name type="scientific">Phakopsora pachyrhizi</name>
    <name type="common">Asian soybean rust disease fungus</name>
    <dbReference type="NCBI Taxonomy" id="170000"/>
    <lineage>
        <taxon>Eukaryota</taxon>
        <taxon>Fungi</taxon>
        <taxon>Dikarya</taxon>
        <taxon>Basidiomycota</taxon>
        <taxon>Pucciniomycotina</taxon>
        <taxon>Pucciniomycetes</taxon>
        <taxon>Pucciniales</taxon>
        <taxon>Phakopsoraceae</taxon>
        <taxon>Phakopsora</taxon>
    </lineage>
</organism>
<protein>
    <submittedName>
        <fullName evidence="2">Uncharacterized protein</fullName>
    </submittedName>
</protein>
<keyword evidence="1" id="KW-0732">Signal</keyword>
<reference evidence="2" key="1">
    <citation type="submission" date="2022-06" db="EMBL/GenBank/DDBJ databases">
        <authorList>
            <consortium name="SYNGENTA / RWTH Aachen University"/>
        </authorList>
    </citation>
    <scope>NUCLEOTIDE SEQUENCE</scope>
</reference>
<evidence type="ECO:0000313" key="3">
    <source>
        <dbReference type="Proteomes" id="UP001153365"/>
    </source>
</evidence>
<feature type="chain" id="PRO_5043538501" evidence="1">
    <location>
        <begin position="19"/>
        <end position="598"/>
    </location>
</feature>
<dbReference type="AlphaFoldDB" id="A0AAV0BM35"/>